<organism evidence="9 10">
    <name type="scientific">Ignelater luminosus</name>
    <name type="common">Cucubano</name>
    <name type="synonym">Pyrophorus luminosus</name>
    <dbReference type="NCBI Taxonomy" id="2038154"/>
    <lineage>
        <taxon>Eukaryota</taxon>
        <taxon>Metazoa</taxon>
        <taxon>Ecdysozoa</taxon>
        <taxon>Arthropoda</taxon>
        <taxon>Hexapoda</taxon>
        <taxon>Insecta</taxon>
        <taxon>Pterygota</taxon>
        <taxon>Neoptera</taxon>
        <taxon>Endopterygota</taxon>
        <taxon>Coleoptera</taxon>
        <taxon>Polyphaga</taxon>
        <taxon>Elateriformia</taxon>
        <taxon>Elateroidea</taxon>
        <taxon>Elateridae</taxon>
        <taxon>Agrypninae</taxon>
        <taxon>Pyrophorini</taxon>
        <taxon>Ignelater</taxon>
    </lineage>
</organism>
<evidence type="ECO:0000256" key="3">
    <source>
        <dbReference type="ARBA" id="ARBA00022989"/>
    </source>
</evidence>
<evidence type="ECO:0000313" key="10">
    <source>
        <dbReference type="Proteomes" id="UP000801492"/>
    </source>
</evidence>
<dbReference type="PANTHER" id="PTHR12297:SF3">
    <property type="entry name" value="HIG1 DOMAIN FAMILY MEMBER 1A"/>
    <property type="match status" value="1"/>
</dbReference>
<keyword evidence="4" id="KW-0496">Mitochondrion</keyword>
<sequence>MSSQHVQFFEEESQSDRLSRKTKEAPFFPIALGVCGAACAYGAYMFKRRGQMSPSVFLMHLRVGAQGLAVGTLTLGLAVTMYQNFMEDRKHKE</sequence>
<dbReference type="EMBL" id="VTPC01003416">
    <property type="protein sequence ID" value="KAF2898547.1"/>
    <property type="molecule type" value="Genomic_DNA"/>
</dbReference>
<feature type="transmembrane region" description="Helical" evidence="7">
    <location>
        <begin position="25"/>
        <end position="44"/>
    </location>
</feature>
<evidence type="ECO:0000256" key="6">
    <source>
        <dbReference type="SAM" id="MobiDB-lite"/>
    </source>
</evidence>
<feature type="domain" description="HIG1" evidence="8">
    <location>
        <begin position="1"/>
        <end position="91"/>
    </location>
</feature>
<dbReference type="Proteomes" id="UP000801492">
    <property type="component" value="Unassembled WGS sequence"/>
</dbReference>
<dbReference type="InterPro" id="IPR050355">
    <property type="entry name" value="RCF1"/>
</dbReference>
<evidence type="ECO:0000259" key="8">
    <source>
        <dbReference type="PROSITE" id="PS51503"/>
    </source>
</evidence>
<keyword evidence="3 7" id="KW-1133">Transmembrane helix</keyword>
<keyword evidence="5 7" id="KW-0472">Membrane</keyword>
<keyword evidence="2 7" id="KW-0812">Transmembrane</keyword>
<dbReference type="PANTHER" id="PTHR12297">
    <property type="entry name" value="HYPOXIA-INDUCBILE GENE 1 HIG1 -RELATED"/>
    <property type="match status" value="1"/>
</dbReference>
<evidence type="ECO:0000256" key="1">
    <source>
        <dbReference type="ARBA" id="ARBA00004325"/>
    </source>
</evidence>
<name>A0A8K0D7Q2_IGNLU</name>
<dbReference type="Pfam" id="PF04588">
    <property type="entry name" value="HIG_1_N"/>
    <property type="match status" value="1"/>
</dbReference>
<reference evidence="9" key="1">
    <citation type="submission" date="2019-08" db="EMBL/GenBank/DDBJ databases">
        <title>The genome of the North American firefly Photinus pyralis.</title>
        <authorList>
            <consortium name="Photinus pyralis genome working group"/>
            <person name="Fallon T.R."/>
            <person name="Sander Lower S.E."/>
            <person name="Weng J.-K."/>
        </authorList>
    </citation>
    <scope>NUCLEOTIDE SEQUENCE</scope>
    <source>
        <strain evidence="9">TRF0915ILg1</strain>
        <tissue evidence="9">Whole body</tissue>
    </source>
</reference>
<evidence type="ECO:0000313" key="9">
    <source>
        <dbReference type="EMBL" id="KAF2898547.1"/>
    </source>
</evidence>
<evidence type="ECO:0000256" key="4">
    <source>
        <dbReference type="ARBA" id="ARBA00023128"/>
    </source>
</evidence>
<feature type="region of interest" description="Disordered" evidence="6">
    <location>
        <begin position="1"/>
        <end position="20"/>
    </location>
</feature>
<evidence type="ECO:0000256" key="2">
    <source>
        <dbReference type="ARBA" id="ARBA00022692"/>
    </source>
</evidence>
<proteinExistence type="predicted"/>
<dbReference type="Gene3D" id="6.10.140.1320">
    <property type="match status" value="1"/>
</dbReference>
<feature type="transmembrane region" description="Helical" evidence="7">
    <location>
        <begin position="64"/>
        <end position="82"/>
    </location>
</feature>
<dbReference type="PROSITE" id="PS51503">
    <property type="entry name" value="HIG1"/>
    <property type="match status" value="1"/>
</dbReference>
<keyword evidence="10" id="KW-1185">Reference proteome</keyword>
<dbReference type="InterPro" id="IPR007667">
    <property type="entry name" value="Hypoxia_induced_domain"/>
</dbReference>
<protein>
    <recommendedName>
        <fullName evidence="8">HIG1 domain-containing protein</fullName>
    </recommendedName>
</protein>
<comment type="subcellular location">
    <subcellularLocation>
        <location evidence="1">Mitochondrion membrane</location>
    </subcellularLocation>
</comment>
<gene>
    <name evidence="9" type="ORF">ILUMI_07618</name>
</gene>
<evidence type="ECO:0000256" key="5">
    <source>
        <dbReference type="ARBA" id="ARBA00023136"/>
    </source>
</evidence>
<dbReference type="OrthoDB" id="10003563at2759"/>
<dbReference type="GO" id="GO:0097250">
    <property type="term" value="P:mitochondrial respirasome assembly"/>
    <property type="evidence" value="ECO:0007669"/>
    <property type="project" value="TreeGrafter"/>
</dbReference>
<dbReference type="GO" id="GO:0031966">
    <property type="term" value="C:mitochondrial membrane"/>
    <property type="evidence" value="ECO:0007669"/>
    <property type="project" value="UniProtKB-SubCell"/>
</dbReference>
<accession>A0A8K0D7Q2</accession>
<evidence type="ECO:0000256" key="7">
    <source>
        <dbReference type="SAM" id="Phobius"/>
    </source>
</evidence>
<comment type="caution">
    <text evidence="9">The sequence shown here is derived from an EMBL/GenBank/DDBJ whole genome shotgun (WGS) entry which is preliminary data.</text>
</comment>
<dbReference type="AlphaFoldDB" id="A0A8K0D7Q2"/>